<sequence length="165" mass="17804">MQSRDTIPSPEELHNPTTGSIPEQGRSTIGLKGDPLLASPSVNTNVKVPFAVSPINPRDDAIDEPSSTEGDTSVTKKRKPNPPTVKSSKKTSIEHRSEGIARRLRSRASKRQASSTKAAPIVLDVDDIDFSAFLDHEESPTPKVVPPAEGEGARQRLINVVTHDI</sequence>
<organism evidence="2 3">
    <name type="scientific">Aristolochia fimbriata</name>
    <name type="common">White veined hardy Dutchman's pipe vine</name>
    <dbReference type="NCBI Taxonomy" id="158543"/>
    <lineage>
        <taxon>Eukaryota</taxon>
        <taxon>Viridiplantae</taxon>
        <taxon>Streptophyta</taxon>
        <taxon>Embryophyta</taxon>
        <taxon>Tracheophyta</taxon>
        <taxon>Spermatophyta</taxon>
        <taxon>Magnoliopsida</taxon>
        <taxon>Magnoliidae</taxon>
        <taxon>Piperales</taxon>
        <taxon>Aristolochiaceae</taxon>
        <taxon>Aristolochia</taxon>
    </lineage>
</organism>
<evidence type="ECO:0000313" key="3">
    <source>
        <dbReference type="Proteomes" id="UP000825729"/>
    </source>
</evidence>
<reference evidence="2 3" key="1">
    <citation type="submission" date="2021-07" db="EMBL/GenBank/DDBJ databases">
        <title>The Aristolochia fimbriata genome: insights into angiosperm evolution, floral development and chemical biosynthesis.</title>
        <authorList>
            <person name="Jiao Y."/>
        </authorList>
    </citation>
    <scope>NUCLEOTIDE SEQUENCE [LARGE SCALE GENOMIC DNA]</scope>
    <source>
        <strain evidence="2">IBCAS-2021</strain>
        <tissue evidence="2">Leaf</tissue>
    </source>
</reference>
<protein>
    <submittedName>
        <fullName evidence="2">Uncharacterized protein</fullName>
    </submittedName>
</protein>
<keyword evidence="3" id="KW-1185">Reference proteome</keyword>
<feature type="compositionally biased region" description="Basic and acidic residues" evidence="1">
    <location>
        <begin position="91"/>
        <end position="101"/>
    </location>
</feature>
<feature type="compositionally biased region" description="Polar residues" evidence="1">
    <location>
        <begin position="15"/>
        <end position="27"/>
    </location>
</feature>
<comment type="caution">
    <text evidence="2">The sequence shown here is derived from an EMBL/GenBank/DDBJ whole genome shotgun (WGS) entry which is preliminary data.</text>
</comment>
<dbReference type="AlphaFoldDB" id="A0AAV7EXE7"/>
<dbReference type="EMBL" id="JAINDJ010000003">
    <property type="protein sequence ID" value="KAG9453517.1"/>
    <property type="molecule type" value="Genomic_DNA"/>
</dbReference>
<feature type="region of interest" description="Disordered" evidence="1">
    <location>
        <begin position="1"/>
        <end position="120"/>
    </location>
</feature>
<dbReference type="Proteomes" id="UP000825729">
    <property type="component" value="Unassembled WGS sequence"/>
</dbReference>
<evidence type="ECO:0000256" key="1">
    <source>
        <dbReference type="SAM" id="MobiDB-lite"/>
    </source>
</evidence>
<evidence type="ECO:0000313" key="2">
    <source>
        <dbReference type="EMBL" id="KAG9453517.1"/>
    </source>
</evidence>
<name>A0AAV7EXE7_ARIFI</name>
<accession>A0AAV7EXE7</accession>
<gene>
    <name evidence="2" type="ORF">H6P81_006421</name>
</gene>
<proteinExistence type="predicted"/>